<dbReference type="EMBL" id="CP011797">
    <property type="protein sequence ID" value="ATX77134.1"/>
    <property type="molecule type" value="Genomic_DNA"/>
</dbReference>
<sequence>MMVLLGLAITIIVVLAAIAGRYLWQVRQQAAENELKQQALAQKQAEQRVYLIESLQLIAGTVVNNDLNLSEATIRCKVLLDALLLPAEIRAPFEVLDEVYEHLQGFDTHEQRKKLTSAERKAQDQSRIDIEGRYRQQLLGCFQQLVTFQPPA</sequence>
<evidence type="ECO:0000313" key="3">
    <source>
        <dbReference type="Proteomes" id="UP000229757"/>
    </source>
</evidence>
<evidence type="ECO:0000259" key="1">
    <source>
        <dbReference type="Pfam" id="PF10675"/>
    </source>
</evidence>
<name>A0A2K8KV25_9GAMM</name>
<protein>
    <recommendedName>
        <fullName evidence="1">DUF2489 domain-containing protein</fullName>
    </recommendedName>
</protein>
<dbReference type="Proteomes" id="UP000229757">
    <property type="component" value="Chromosome"/>
</dbReference>
<gene>
    <name evidence="2" type="ORF">REIFOR_01999</name>
</gene>
<dbReference type="InterPro" id="IPR019617">
    <property type="entry name" value="DUF2489"/>
</dbReference>
<dbReference type="OrthoDB" id="5740155at2"/>
<proteinExistence type="predicted"/>
<feature type="domain" description="DUF2489" evidence="1">
    <location>
        <begin position="12"/>
        <end position="144"/>
    </location>
</feature>
<dbReference type="RefSeq" id="WP_100257416.1">
    <property type="nucleotide sequence ID" value="NZ_CP011797.1"/>
</dbReference>
<dbReference type="AlphaFoldDB" id="A0A2K8KV25"/>
<accession>A0A2K8KV25</accession>
<dbReference type="Pfam" id="PF10675">
    <property type="entry name" value="DUF2489"/>
    <property type="match status" value="1"/>
</dbReference>
<reference evidence="2 3" key="1">
    <citation type="journal article" date="2017" name="Environ. Microbiol.">
        <title>Genomic and physiological analyses of 'Reinekea forsetii' reveal a versatile opportunistic lifestyle during spring algae blooms.</title>
        <authorList>
            <person name="Avci B."/>
            <person name="Hahnke R.L."/>
            <person name="Chafee M."/>
            <person name="Fischer T."/>
            <person name="Gruber-Vodicka H."/>
            <person name="Tegetmeyer H.E."/>
            <person name="Harder J."/>
            <person name="Fuchs B.M."/>
            <person name="Amann R.I."/>
            <person name="Teeling H."/>
        </authorList>
    </citation>
    <scope>NUCLEOTIDE SEQUENCE [LARGE SCALE GENOMIC DNA]</scope>
    <source>
        <strain evidence="2 3">Hel1_31_D35</strain>
    </source>
</reference>
<dbReference type="KEGG" id="rfo:REIFOR_01999"/>
<keyword evidence="3" id="KW-1185">Reference proteome</keyword>
<evidence type="ECO:0000313" key="2">
    <source>
        <dbReference type="EMBL" id="ATX77134.1"/>
    </source>
</evidence>
<organism evidence="2 3">
    <name type="scientific">Reinekea forsetii</name>
    <dbReference type="NCBI Taxonomy" id="1336806"/>
    <lineage>
        <taxon>Bacteria</taxon>
        <taxon>Pseudomonadati</taxon>
        <taxon>Pseudomonadota</taxon>
        <taxon>Gammaproteobacteria</taxon>
        <taxon>Oceanospirillales</taxon>
        <taxon>Saccharospirillaceae</taxon>
        <taxon>Reinekea</taxon>
    </lineage>
</organism>